<dbReference type="Proteomes" id="UP001590951">
    <property type="component" value="Unassembled WGS sequence"/>
</dbReference>
<name>A0ABR4B8S0_9LECA</name>
<sequence>MARDQVKSNTKNNLRQPLVPMGQGKRPQGIQKQQTLRKSLRLEAIRQSHKQSLSKSNHIQEVQAPLSPPASNIPEDRKRPQILHKPSTSSRKRKPDQGEQEEQEAGNLFSRTREQPPSKRLQISPPSFTAKIGLKKKKEKRKESASNVIETADPLKYWTLTKRWPKEYFEQHSQIREDLEQDSWLEE</sequence>
<proteinExistence type="predicted"/>
<organism evidence="2 3">
    <name type="scientific">Lepraria finkii</name>
    <dbReference type="NCBI Taxonomy" id="1340010"/>
    <lineage>
        <taxon>Eukaryota</taxon>
        <taxon>Fungi</taxon>
        <taxon>Dikarya</taxon>
        <taxon>Ascomycota</taxon>
        <taxon>Pezizomycotina</taxon>
        <taxon>Lecanoromycetes</taxon>
        <taxon>OSLEUM clade</taxon>
        <taxon>Lecanoromycetidae</taxon>
        <taxon>Lecanorales</taxon>
        <taxon>Lecanorineae</taxon>
        <taxon>Stereocaulaceae</taxon>
        <taxon>Lepraria</taxon>
    </lineage>
</organism>
<evidence type="ECO:0000313" key="3">
    <source>
        <dbReference type="Proteomes" id="UP001590951"/>
    </source>
</evidence>
<feature type="region of interest" description="Disordered" evidence="1">
    <location>
        <begin position="1"/>
        <end position="149"/>
    </location>
</feature>
<protein>
    <submittedName>
        <fullName evidence="2">Uncharacterized protein</fullName>
    </submittedName>
</protein>
<feature type="compositionally biased region" description="Polar residues" evidence="1">
    <location>
        <begin position="50"/>
        <end position="60"/>
    </location>
</feature>
<evidence type="ECO:0000313" key="2">
    <source>
        <dbReference type="EMBL" id="KAL2054237.1"/>
    </source>
</evidence>
<comment type="caution">
    <text evidence="2">The sequence shown here is derived from an EMBL/GenBank/DDBJ whole genome shotgun (WGS) entry which is preliminary data.</text>
</comment>
<keyword evidence="3" id="KW-1185">Reference proteome</keyword>
<evidence type="ECO:0000256" key="1">
    <source>
        <dbReference type="SAM" id="MobiDB-lite"/>
    </source>
</evidence>
<reference evidence="2 3" key="1">
    <citation type="submission" date="2024-09" db="EMBL/GenBank/DDBJ databases">
        <title>Rethinking Asexuality: The Enigmatic Case of Functional Sexual Genes in Lepraria (Stereocaulaceae).</title>
        <authorList>
            <person name="Doellman M."/>
            <person name="Sun Y."/>
            <person name="Barcenas-Pena A."/>
            <person name="Lumbsch H.T."/>
            <person name="Grewe F."/>
        </authorList>
    </citation>
    <scope>NUCLEOTIDE SEQUENCE [LARGE SCALE GENOMIC DNA]</scope>
    <source>
        <strain evidence="2 3">Grewe 0041</strain>
    </source>
</reference>
<accession>A0ABR4B8S0</accession>
<dbReference type="EMBL" id="JBHFEH010000016">
    <property type="protein sequence ID" value="KAL2054237.1"/>
    <property type="molecule type" value="Genomic_DNA"/>
</dbReference>
<gene>
    <name evidence="2" type="ORF">ABVK25_005378</name>
</gene>